<feature type="binding site" evidence="6">
    <location>
        <position position="215"/>
    </location>
    <ligand>
        <name>D-dopa</name>
        <dbReference type="ChEBI" id="CHEBI:149689"/>
    </ligand>
</feature>
<comment type="caution">
    <text evidence="8">The sequence shown here is derived from an EMBL/GenBank/DDBJ whole genome shotgun (WGS) entry which is preliminary data.</text>
</comment>
<dbReference type="PANTHER" id="PTHR11530">
    <property type="entry name" value="D-AMINO ACID OXIDASE"/>
    <property type="match status" value="1"/>
</dbReference>
<dbReference type="RefSeq" id="XP_058330947.1">
    <property type="nucleotide sequence ID" value="XM_058475207.1"/>
</dbReference>
<evidence type="ECO:0000259" key="7">
    <source>
        <dbReference type="Pfam" id="PF01266"/>
    </source>
</evidence>
<keyword evidence="9" id="KW-1185">Reference proteome</keyword>
<dbReference type="OrthoDB" id="2015447at2759"/>
<dbReference type="InterPro" id="IPR006076">
    <property type="entry name" value="FAD-dep_OxRdtase"/>
</dbReference>
<dbReference type="Proteomes" id="UP001150941">
    <property type="component" value="Unassembled WGS sequence"/>
</dbReference>
<comment type="cofactor">
    <cofactor evidence="1 6">
        <name>FAD</name>
        <dbReference type="ChEBI" id="CHEBI:57692"/>
    </cofactor>
</comment>
<dbReference type="PANTHER" id="PTHR11530:SF11">
    <property type="entry name" value="D-ASPARTATE OXIDASE"/>
    <property type="match status" value="1"/>
</dbReference>
<evidence type="ECO:0000256" key="1">
    <source>
        <dbReference type="ARBA" id="ARBA00001974"/>
    </source>
</evidence>
<protein>
    <recommendedName>
        <fullName evidence="7">FAD dependent oxidoreductase domain-containing protein</fullName>
    </recommendedName>
</protein>
<reference evidence="8" key="1">
    <citation type="submission" date="2022-11" db="EMBL/GenBank/DDBJ databases">
        <authorList>
            <person name="Petersen C."/>
        </authorList>
    </citation>
    <scope>NUCLEOTIDE SEQUENCE</scope>
    <source>
        <strain evidence="8">IBT 19713</strain>
    </source>
</reference>
<evidence type="ECO:0000256" key="5">
    <source>
        <dbReference type="ARBA" id="ARBA00023002"/>
    </source>
</evidence>
<keyword evidence="3" id="KW-0285">Flavoprotein</keyword>
<dbReference type="EMBL" id="JAPQKS010000004">
    <property type="protein sequence ID" value="KAJ5232955.1"/>
    <property type="molecule type" value="Genomic_DNA"/>
</dbReference>
<dbReference type="GO" id="GO:0003884">
    <property type="term" value="F:D-amino-acid oxidase activity"/>
    <property type="evidence" value="ECO:0007669"/>
    <property type="project" value="InterPro"/>
</dbReference>
<name>A0A9W9P0C1_9EURO</name>
<feature type="binding site" evidence="6">
    <location>
        <position position="300"/>
    </location>
    <ligand>
        <name>D-dopa</name>
        <dbReference type="ChEBI" id="CHEBI:149689"/>
    </ligand>
</feature>
<dbReference type="GeneID" id="83202510"/>
<dbReference type="InterPro" id="IPR023209">
    <property type="entry name" value="DAO"/>
</dbReference>
<evidence type="ECO:0000313" key="8">
    <source>
        <dbReference type="EMBL" id="KAJ5232955.1"/>
    </source>
</evidence>
<evidence type="ECO:0000256" key="6">
    <source>
        <dbReference type="PIRSR" id="PIRSR000189-1"/>
    </source>
</evidence>
<evidence type="ECO:0000256" key="3">
    <source>
        <dbReference type="ARBA" id="ARBA00022630"/>
    </source>
</evidence>
<feature type="binding site" evidence="6">
    <location>
        <begin position="299"/>
        <end position="304"/>
    </location>
    <ligand>
        <name>FAD</name>
        <dbReference type="ChEBI" id="CHEBI:57692"/>
    </ligand>
</feature>
<dbReference type="Gene3D" id="3.30.9.10">
    <property type="entry name" value="D-Amino Acid Oxidase, subunit A, domain 2"/>
    <property type="match status" value="1"/>
</dbReference>
<organism evidence="8 9">
    <name type="scientific">Penicillium chermesinum</name>
    <dbReference type="NCBI Taxonomy" id="63820"/>
    <lineage>
        <taxon>Eukaryota</taxon>
        <taxon>Fungi</taxon>
        <taxon>Dikarya</taxon>
        <taxon>Ascomycota</taxon>
        <taxon>Pezizomycotina</taxon>
        <taxon>Eurotiomycetes</taxon>
        <taxon>Eurotiomycetidae</taxon>
        <taxon>Eurotiales</taxon>
        <taxon>Aspergillaceae</taxon>
        <taxon>Penicillium</taxon>
    </lineage>
</organism>
<keyword evidence="5" id="KW-0560">Oxidoreductase</keyword>
<reference evidence="8" key="2">
    <citation type="journal article" date="2023" name="IMA Fungus">
        <title>Comparative genomic study of the Penicillium genus elucidates a diverse pangenome and 15 lateral gene transfer events.</title>
        <authorList>
            <person name="Petersen C."/>
            <person name="Sorensen T."/>
            <person name="Nielsen M.R."/>
            <person name="Sondergaard T.E."/>
            <person name="Sorensen J.L."/>
            <person name="Fitzpatrick D.A."/>
            <person name="Frisvad J.C."/>
            <person name="Nielsen K.L."/>
        </authorList>
    </citation>
    <scope>NUCLEOTIDE SEQUENCE</scope>
    <source>
        <strain evidence="8">IBT 19713</strain>
    </source>
</reference>
<dbReference type="SUPFAM" id="SSF54373">
    <property type="entry name" value="FAD-linked reductases, C-terminal domain"/>
    <property type="match status" value="1"/>
</dbReference>
<keyword evidence="4 6" id="KW-0274">FAD</keyword>
<feature type="binding site" evidence="6">
    <location>
        <position position="277"/>
    </location>
    <ligand>
        <name>D-dopa</name>
        <dbReference type="ChEBI" id="CHEBI:149689"/>
    </ligand>
</feature>
<dbReference type="SUPFAM" id="SSF51971">
    <property type="entry name" value="Nucleotide-binding domain"/>
    <property type="match status" value="1"/>
</dbReference>
<gene>
    <name evidence="8" type="ORF">N7468_005911</name>
</gene>
<evidence type="ECO:0000256" key="2">
    <source>
        <dbReference type="ARBA" id="ARBA00006730"/>
    </source>
</evidence>
<dbReference type="PIRSF" id="PIRSF000189">
    <property type="entry name" value="D-aa_oxidase"/>
    <property type="match status" value="1"/>
</dbReference>
<evidence type="ECO:0000256" key="4">
    <source>
        <dbReference type="ARBA" id="ARBA00022827"/>
    </source>
</evidence>
<feature type="domain" description="FAD dependent oxidoreductase" evidence="7">
    <location>
        <begin position="3"/>
        <end position="313"/>
    </location>
</feature>
<sequence>MEVGIIGSGVIGLLSALTLVDAGYKVTIVARDLPGDENQDWASPWAGAGILPSPDVGGESLQTESFKYFWALAHRDPTSGVQVIKTTEYYDDRDDDSTIWYKHIVPRYRKIPPSKLLDGAQLGIEYTSMSINPTAFLPWIKKELEAKGVVFIRKTLTSIDEAKGITRAQIIVHASGLGAFQLANDKAVEAVRGQTMLVDTDFDELQMNQGSHFTYVIPRMFTQGAIIGGVSQPGAQGREVDVRLRSDILNRVRKLTKGKLDQVSLEKDLQRDIVAFRPGRKGGYRLEVEGNTVHAYGFGGLGYTLSYGVAGKVRELVDSVAKRQPRSRL</sequence>
<dbReference type="AlphaFoldDB" id="A0A9W9P0C1"/>
<dbReference type="GO" id="GO:0005737">
    <property type="term" value="C:cytoplasm"/>
    <property type="evidence" value="ECO:0007669"/>
    <property type="project" value="TreeGrafter"/>
</dbReference>
<dbReference type="GO" id="GO:0071949">
    <property type="term" value="F:FAD binding"/>
    <property type="evidence" value="ECO:0007669"/>
    <property type="project" value="InterPro"/>
</dbReference>
<dbReference type="Gene3D" id="3.40.50.720">
    <property type="entry name" value="NAD(P)-binding Rossmann-like Domain"/>
    <property type="match status" value="1"/>
</dbReference>
<dbReference type="Pfam" id="PF01266">
    <property type="entry name" value="DAO"/>
    <property type="match status" value="1"/>
</dbReference>
<proteinExistence type="inferred from homology"/>
<dbReference type="GO" id="GO:0019478">
    <property type="term" value="P:D-amino acid catabolic process"/>
    <property type="evidence" value="ECO:0007669"/>
    <property type="project" value="TreeGrafter"/>
</dbReference>
<evidence type="ECO:0000313" key="9">
    <source>
        <dbReference type="Proteomes" id="UP001150941"/>
    </source>
</evidence>
<comment type="similarity">
    <text evidence="2">Belongs to the DAMOX/DASOX family.</text>
</comment>
<accession>A0A9W9P0C1</accession>